<evidence type="ECO:0000256" key="2">
    <source>
        <dbReference type="ARBA" id="ARBA00023002"/>
    </source>
</evidence>
<dbReference type="Gene3D" id="3.40.50.720">
    <property type="entry name" value="NAD(P)-binding Rossmann-like Domain"/>
    <property type="match status" value="1"/>
</dbReference>
<dbReference type="PANTHER" id="PTHR48106">
    <property type="entry name" value="QUINONE OXIDOREDUCTASE PIG3-RELATED"/>
    <property type="match status" value="1"/>
</dbReference>
<dbReference type="InterPro" id="IPR047618">
    <property type="entry name" value="QOR-like"/>
</dbReference>
<name>A0ABY7S3A7_9RHOB</name>
<evidence type="ECO:0000313" key="5">
    <source>
        <dbReference type="Proteomes" id="UP001215549"/>
    </source>
</evidence>
<evidence type="ECO:0000259" key="3">
    <source>
        <dbReference type="SMART" id="SM00829"/>
    </source>
</evidence>
<dbReference type="SMART" id="SM00829">
    <property type="entry name" value="PKS_ER"/>
    <property type="match status" value="1"/>
</dbReference>
<sequence length="326" mass="34812">MTNRRVVEITQFGDPSVLKIVQEGISDPMKGEAQIRQTAIGFNFIDIYQRKGIYPLPLPTGLGFEAAGIVDAVGEGVRDIKPGQRVAYMNAGVGAYADRRNVPADKLVQLPDNIDDETAATVLFKGMTAQYLLRHTHAIQPGDLIFVHSAAGGVGQILSRWATALGARVIGGTGTPPKRQAALDAGCIEVVDTSQPDWSDAFLRATGGEKARVVYDAVGKDTLLQSLDCAAPFGLVVNYGASSGKAPAIDPDLLNKKGCLFLTRPSVFPHNADLNRFRSNAVDLFDAVAKGHVTLEIGQRFALEDIAEAHRAAEERRASGAIVIIP</sequence>
<dbReference type="Pfam" id="PF08240">
    <property type="entry name" value="ADH_N"/>
    <property type="match status" value="1"/>
</dbReference>
<evidence type="ECO:0000256" key="1">
    <source>
        <dbReference type="ARBA" id="ARBA00022857"/>
    </source>
</evidence>
<dbReference type="InterPro" id="IPR013149">
    <property type="entry name" value="ADH-like_C"/>
</dbReference>
<dbReference type="SUPFAM" id="SSF51735">
    <property type="entry name" value="NAD(P)-binding Rossmann-fold domains"/>
    <property type="match status" value="1"/>
</dbReference>
<dbReference type="SUPFAM" id="SSF50129">
    <property type="entry name" value="GroES-like"/>
    <property type="match status" value="1"/>
</dbReference>
<evidence type="ECO:0000313" key="4">
    <source>
        <dbReference type="EMBL" id="WCR01545.1"/>
    </source>
</evidence>
<proteinExistence type="predicted"/>
<dbReference type="InterPro" id="IPR011032">
    <property type="entry name" value="GroES-like_sf"/>
</dbReference>
<keyword evidence="2" id="KW-0560">Oxidoreductase</keyword>
<organism evidence="4 5">
    <name type="scientific">Paracoccus saliphilus</name>
    <dbReference type="NCBI Taxonomy" id="405559"/>
    <lineage>
        <taxon>Bacteria</taxon>
        <taxon>Pseudomonadati</taxon>
        <taxon>Pseudomonadota</taxon>
        <taxon>Alphaproteobacteria</taxon>
        <taxon>Rhodobacterales</taxon>
        <taxon>Paracoccaceae</taxon>
        <taxon>Paracoccus</taxon>
    </lineage>
</organism>
<dbReference type="InterPro" id="IPR020843">
    <property type="entry name" value="ER"/>
</dbReference>
<dbReference type="Proteomes" id="UP001215549">
    <property type="component" value="Chromosome"/>
</dbReference>
<gene>
    <name evidence="4" type="ORF">JHX88_11375</name>
</gene>
<keyword evidence="5" id="KW-1185">Reference proteome</keyword>
<reference evidence="4 5" key="1">
    <citation type="submission" date="2021-01" db="EMBL/GenBank/DDBJ databases">
        <title>Biogeographic distribution of Paracoccus.</title>
        <authorList>
            <person name="Hollensteiner J."/>
            <person name="Leineberger J."/>
            <person name="Brinkhoff T."/>
            <person name="Daniel R."/>
        </authorList>
    </citation>
    <scope>NUCLEOTIDE SEQUENCE [LARGE SCALE GENOMIC DNA]</scope>
    <source>
        <strain evidence="4 5">DSM 18447</strain>
    </source>
</reference>
<dbReference type="PANTHER" id="PTHR48106:SF13">
    <property type="entry name" value="QUINONE OXIDOREDUCTASE-RELATED"/>
    <property type="match status" value="1"/>
</dbReference>
<dbReference type="InterPro" id="IPR036291">
    <property type="entry name" value="NAD(P)-bd_dom_sf"/>
</dbReference>
<dbReference type="Gene3D" id="3.90.180.10">
    <property type="entry name" value="Medium-chain alcohol dehydrogenases, catalytic domain"/>
    <property type="match status" value="1"/>
</dbReference>
<feature type="domain" description="Enoyl reductase (ER)" evidence="3">
    <location>
        <begin position="13"/>
        <end position="324"/>
    </location>
</feature>
<dbReference type="RefSeq" id="WP_272848001.1">
    <property type="nucleotide sequence ID" value="NZ_CP067140.1"/>
</dbReference>
<dbReference type="CDD" id="cd05286">
    <property type="entry name" value="QOR2"/>
    <property type="match status" value="1"/>
</dbReference>
<accession>A0ABY7S3A7</accession>
<keyword evidence="1" id="KW-0521">NADP</keyword>
<dbReference type="Pfam" id="PF00107">
    <property type="entry name" value="ADH_zinc_N"/>
    <property type="match status" value="1"/>
</dbReference>
<protein>
    <submittedName>
        <fullName evidence="4">Quinone oxidoreductase</fullName>
    </submittedName>
</protein>
<dbReference type="InterPro" id="IPR013154">
    <property type="entry name" value="ADH-like_N"/>
</dbReference>
<dbReference type="EMBL" id="CP067140">
    <property type="protein sequence ID" value="WCR01545.1"/>
    <property type="molecule type" value="Genomic_DNA"/>
</dbReference>